<reference evidence="3" key="2">
    <citation type="submission" date="2025-09" db="UniProtKB">
        <authorList>
            <consortium name="Ensembl"/>
        </authorList>
    </citation>
    <scope>IDENTIFICATION</scope>
</reference>
<accession>A0A8D2LLD1</accession>
<evidence type="ECO:0008006" key="5">
    <source>
        <dbReference type="Google" id="ProtNLM"/>
    </source>
</evidence>
<dbReference type="GO" id="GO:0005856">
    <property type="term" value="C:cytoskeleton"/>
    <property type="evidence" value="ECO:0007669"/>
    <property type="project" value="TreeGrafter"/>
</dbReference>
<dbReference type="PANTHER" id="PTHR32083:SF32">
    <property type="entry name" value="COILED-COIL DOMAIN-CONTAINING PROTEIN 110"/>
    <property type="match status" value="1"/>
</dbReference>
<keyword evidence="1 2" id="KW-0175">Coiled coil</keyword>
<dbReference type="OMA" id="CQIHFKD"/>
<dbReference type="Gene3D" id="1.20.5.170">
    <property type="match status" value="1"/>
</dbReference>
<protein>
    <recommendedName>
        <fullName evidence="5">Coiled-coil domain-containing protein 110</fullName>
    </recommendedName>
</protein>
<organism evidence="3 4">
    <name type="scientific">Varanus komodoensis</name>
    <name type="common">Komodo dragon</name>
    <dbReference type="NCBI Taxonomy" id="61221"/>
    <lineage>
        <taxon>Eukaryota</taxon>
        <taxon>Metazoa</taxon>
        <taxon>Chordata</taxon>
        <taxon>Craniata</taxon>
        <taxon>Vertebrata</taxon>
        <taxon>Euteleostomi</taxon>
        <taxon>Lepidosauria</taxon>
        <taxon>Squamata</taxon>
        <taxon>Bifurcata</taxon>
        <taxon>Unidentata</taxon>
        <taxon>Episquamata</taxon>
        <taxon>Toxicofera</taxon>
        <taxon>Anguimorpha</taxon>
        <taxon>Paleoanguimorpha</taxon>
        <taxon>Varanoidea</taxon>
        <taxon>Varanidae</taxon>
        <taxon>Varanus</taxon>
    </lineage>
</organism>
<keyword evidence="4" id="KW-1185">Reference proteome</keyword>
<evidence type="ECO:0000256" key="2">
    <source>
        <dbReference type="SAM" id="Coils"/>
    </source>
</evidence>
<dbReference type="AlphaFoldDB" id="A0A8D2LLD1"/>
<sequence>MVQSEINEILNKNITDMKSPEFNPDHSFLTSTPISIAMSRAYQEGSHFKKQLHPESSSATSHYPENNVSAIVGNTITTENTPHHILLKYNTVGKPEIHTQSSRNKAVLSSHSDQVLKNSADNICSPSVVHLETERVTSPRKIRNYDEHKMSMALYKHEEEEEEHLIENMSYYFKDMKDNKKSPRHELSGTFELQNSLNVCGKDNDSGYLSEQDLIEKAVDASNEDFKSRKISELEDSVGEFHISMVSSREHNQNEVQTAFENKYLDKELLMKGNAVDKPQLQFLSKVEKDQLLFTEHMEERQIDRQKQLLSPQKELQHEILEFCDVNAVSDDYIKKARLLPMSLRESECIQKKVINLEHENGDLKNQMKPLTDIMQSLTEQNSKYQKQIKDLHDEKNNLQGRLVKSEGDCKECLKEVKRLLKKCKELLQQKSTLEENQDQLYAQNQRLMREINDLQKKDQNAQESLASFTKEKVDLTVTIESLKTKLSVFQEENKMLQEEIGQLTDKNSLLEKELGLNRNEIQQLKNNEKAVNSDLEALHTRIQSLKEEKLNLDKRLQEAINAKEFLQKQLSEAQSSRANAEENLLTECKNAKIEIGALKSNLSNMERECERQRKVLTDITDDNWLLKKELHEYKQEVSECKNKIRQLNEELLLMENEMRSTENERDILQFEARRLHRNNAILRDQVTTLVNEQYKRRYSFGSQGQNDHLDDPKKICEEISSYHHISLIHNPPGFGKIAEIRRKLGGDKLCPDKKCIQVKKFYSAFSVSCTTSIIRKSGFPTALRKKIQRSLLCHLVR</sequence>
<evidence type="ECO:0000256" key="1">
    <source>
        <dbReference type="ARBA" id="ARBA00023054"/>
    </source>
</evidence>
<dbReference type="PANTHER" id="PTHR32083">
    <property type="entry name" value="CILIA AND FLAGELLA-ASSOCIATED PROTEIN 58-RELATED"/>
    <property type="match status" value="1"/>
</dbReference>
<evidence type="ECO:0000313" key="3">
    <source>
        <dbReference type="Ensembl" id="ENSVKKP00000024234.1"/>
    </source>
</evidence>
<evidence type="ECO:0000313" key="4">
    <source>
        <dbReference type="Proteomes" id="UP000694545"/>
    </source>
</evidence>
<name>A0A8D2LLD1_VARKO</name>
<proteinExistence type="predicted"/>
<reference evidence="3" key="1">
    <citation type="submission" date="2025-08" db="UniProtKB">
        <authorList>
            <consortium name="Ensembl"/>
        </authorList>
    </citation>
    <scope>IDENTIFICATION</scope>
</reference>
<dbReference type="Ensembl" id="ENSVKKT00000024825.1">
    <property type="protein sequence ID" value="ENSVKKP00000024234.1"/>
    <property type="gene ID" value="ENSVKKG00000015991.1"/>
</dbReference>
<dbReference type="Proteomes" id="UP000694545">
    <property type="component" value="Unplaced"/>
</dbReference>
<feature type="coiled-coil region" evidence="2">
    <location>
        <begin position="347"/>
        <end position="679"/>
    </location>
</feature>